<name>A0A2V1N052_9LACO</name>
<evidence type="ECO:0000256" key="1">
    <source>
        <dbReference type="SAM" id="Phobius"/>
    </source>
</evidence>
<evidence type="ECO:0000313" key="2">
    <source>
        <dbReference type="EMBL" id="PWG00594.1"/>
    </source>
</evidence>
<accession>A0A2V1N052</accession>
<dbReference type="Pfam" id="PF19700">
    <property type="entry name" value="DUF6198"/>
    <property type="match status" value="1"/>
</dbReference>
<feature type="transmembrane region" description="Helical" evidence="1">
    <location>
        <begin position="139"/>
        <end position="163"/>
    </location>
</feature>
<protein>
    <submittedName>
        <fullName evidence="2">Fructose permease</fullName>
    </submittedName>
</protein>
<reference evidence="2 3" key="1">
    <citation type="journal article" date="2018" name="Int. J. Syst. Evol. Microbiol.">
        <title>Lactobacillus bambusae sp. nov., isolated from a traditional fermented Ma-bamboo shoots of Taiwan.</title>
        <authorList>
            <person name="Wang L.-T."/>
        </authorList>
    </citation>
    <scope>NUCLEOTIDE SEQUENCE [LARGE SCALE GENOMIC DNA]</scope>
    <source>
        <strain evidence="2 3">BS-W1</strain>
    </source>
</reference>
<keyword evidence="3" id="KW-1185">Reference proteome</keyword>
<feature type="transmembrane region" description="Helical" evidence="1">
    <location>
        <begin position="101"/>
        <end position="119"/>
    </location>
</feature>
<dbReference type="Proteomes" id="UP000245080">
    <property type="component" value="Unassembled WGS sequence"/>
</dbReference>
<dbReference type="InterPro" id="IPR038750">
    <property type="entry name" value="YczE/YyaS-like"/>
</dbReference>
<proteinExistence type="predicted"/>
<feature type="transmembrane region" description="Helical" evidence="1">
    <location>
        <begin position="74"/>
        <end position="94"/>
    </location>
</feature>
<dbReference type="AlphaFoldDB" id="A0A2V1N052"/>
<gene>
    <name evidence="2" type="ORF">DCM90_04820</name>
</gene>
<evidence type="ECO:0000313" key="3">
    <source>
        <dbReference type="Proteomes" id="UP000245080"/>
    </source>
</evidence>
<keyword evidence="1" id="KW-0472">Membrane</keyword>
<feature type="transmembrane region" description="Helical" evidence="1">
    <location>
        <begin position="184"/>
        <end position="210"/>
    </location>
</feature>
<dbReference type="EMBL" id="QCXQ01000002">
    <property type="protein sequence ID" value="PWG00594.1"/>
    <property type="molecule type" value="Genomic_DNA"/>
</dbReference>
<keyword evidence="1" id="KW-1133">Transmembrane helix</keyword>
<sequence>MTHKVESVETNPGVGQRNISVGTSLTFFVLSLVINSAGNVLTLVTSAKIHPPFLGAAYWTAAENNFGVAVGWNLFWTFLIIGMGTTVLNAILVGHWSWRRALGNLCFMVPFSALIQIFQDFFMGNYPQLFSGFPEAHGAVMVTLYVGLNFLGVALIAIAISIYQRVNLVLHPADDLMQILRFKYFKGNAVWAMLASYIPPTILAIVAILITHTFTTFGVGTVFAFLAQGAITGWGDQHVFPWLKHQALDVGEKS</sequence>
<feature type="transmembrane region" description="Helical" evidence="1">
    <location>
        <begin position="216"/>
        <end position="235"/>
    </location>
</feature>
<feature type="transmembrane region" description="Helical" evidence="1">
    <location>
        <begin position="21"/>
        <end position="44"/>
    </location>
</feature>
<dbReference type="OrthoDB" id="3237813at2"/>
<keyword evidence="1" id="KW-0812">Transmembrane</keyword>
<organism evidence="2 3">
    <name type="scientific">Levilactobacillus bambusae</name>
    <dbReference type="NCBI Taxonomy" id="2024736"/>
    <lineage>
        <taxon>Bacteria</taxon>
        <taxon>Bacillati</taxon>
        <taxon>Bacillota</taxon>
        <taxon>Bacilli</taxon>
        <taxon>Lactobacillales</taxon>
        <taxon>Lactobacillaceae</taxon>
        <taxon>Levilactobacillus</taxon>
    </lineage>
</organism>
<comment type="caution">
    <text evidence="2">The sequence shown here is derived from an EMBL/GenBank/DDBJ whole genome shotgun (WGS) entry which is preliminary data.</text>
</comment>